<sequence>MRSSRECRGKMVDGNGDGDGKKKGNVGDVYFGEVREARTLLEKVLFWRVEATNEFELGEVLRDPAGDAVGSEAKDAELGEAGECVSNVSSDVVKVEATEVVEGELKK</sequence>
<proteinExistence type="predicted"/>
<evidence type="ECO:0000313" key="3">
    <source>
        <dbReference type="Proteomes" id="UP001420932"/>
    </source>
</evidence>
<dbReference type="AlphaFoldDB" id="A0AAP0ISU2"/>
<feature type="region of interest" description="Disordered" evidence="1">
    <location>
        <begin position="1"/>
        <end position="25"/>
    </location>
</feature>
<name>A0AAP0ISU2_9MAGN</name>
<evidence type="ECO:0000256" key="1">
    <source>
        <dbReference type="SAM" id="MobiDB-lite"/>
    </source>
</evidence>
<keyword evidence="3" id="KW-1185">Reference proteome</keyword>
<dbReference type="Proteomes" id="UP001420932">
    <property type="component" value="Unassembled WGS sequence"/>
</dbReference>
<feature type="compositionally biased region" description="Basic and acidic residues" evidence="1">
    <location>
        <begin position="1"/>
        <end position="11"/>
    </location>
</feature>
<comment type="caution">
    <text evidence="2">The sequence shown here is derived from an EMBL/GenBank/DDBJ whole genome shotgun (WGS) entry which is preliminary data.</text>
</comment>
<dbReference type="EMBL" id="JBBNAF010000008">
    <property type="protein sequence ID" value="KAK9121124.1"/>
    <property type="molecule type" value="Genomic_DNA"/>
</dbReference>
<evidence type="ECO:0000313" key="2">
    <source>
        <dbReference type="EMBL" id="KAK9121124.1"/>
    </source>
</evidence>
<reference evidence="2 3" key="1">
    <citation type="submission" date="2024-01" db="EMBL/GenBank/DDBJ databases">
        <title>Genome assemblies of Stephania.</title>
        <authorList>
            <person name="Yang L."/>
        </authorList>
    </citation>
    <scope>NUCLEOTIDE SEQUENCE [LARGE SCALE GENOMIC DNA]</scope>
    <source>
        <strain evidence="2">YNDBR</strain>
        <tissue evidence="2">Leaf</tissue>
    </source>
</reference>
<accession>A0AAP0ISU2</accession>
<organism evidence="2 3">
    <name type="scientific">Stephania yunnanensis</name>
    <dbReference type="NCBI Taxonomy" id="152371"/>
    <lineage>
        <taxon>Eukaryota</taxon>
        <taxon>Viridiplantae</taxon>
        <taxon>Streptophyta</taxon>
        <taxon>Embryophyta</taxon>
        <taxon>Tracheophyta</taxon>
        <taxon>Spermatophyta</taxon>
        <taxon>Magnoliopsida</taxon>
        <taxon>Ranunculales</taxon>
        <taxon>Menispermaceae</taxon>
        <taxon>Menispermoideae</taxon>
        <taxon>Cissampelideae</taxon>
        <taxon>Stephania</taxon>
    </lineage>
</organism>
<gene>
    <name evidence="2" type="ORF">Syun_018741</name>
</gene>
<protein>
    <submittedName>
        <fullName evidence="2">Uncharacterized protein</fullName>
    </submittedName>
</protein>